<sequence length="119" mass="13936">MYKLYKQKLDSERTSQPLDHQDMADFLECKCCDKKMAANSERKIVLAVCDLHQRLPTTDLTSSISFYEWKLWTFNFTARDCTKGKTFCYMWHEGIAQRGGNCTKGFQFDDIFDGSVRFC</sequence>
<protein>
    <submittedName>
        <fullName evidence="1">Uncharacterized protein</fullName>
    </submittedName>
</protein>
<evidence type="ECO:0000313" key="1">
    <source>
        <dbReference type="EMBL" id="KAJ8876595.1"/>
    </source>
</evidence>
<keyword evidence="2" id="KW-1185">Reference proteome</keyword>
<name>A0ABQ9GX46_9NEOP</name>
<evidence type="ECO:0000313" key="2">
    <source>
        <dbReference type="Proteomes" id="UP001159363"/>
    </source>
</evidence>
<proteinExistence type="predicted"/>
<dbReference type="Proteomes" id="UP001159363">
    <property type="component" value="Chromosome 7"/>
</dbReference>
<organism evidence="1 2">
    <name type="scientific">Dryococelus australis</name>
    <dbReference type="NCBI Taxonomy" id="614101"/>
    <lineage>
        <taxon>Eukaryota</taxon>
        <taxon>Metazoa</taxon>
        <taxon>Ecdysozoa</taxon>
        <taxon>Arthropoda</taxon>
        <taxon>Hexapoda</taxon>
        <taxon>Insecta</taxon>
        <taxon>Pterygota</taxon>
        <taxon>Neoptera</taxon>
        <taxon>Polyneoptera</taxon>
        <taxon>Phasmatodea</taxon>
        <taxon>Verophasmatodea</taxon>
        <taxon>Anareolatae</taxon>
        <taxon>Phasmatidae</taxon>
        <taxon>Eurycanthinae</taxon>
        <taxon>Dryococelus</taxon>
    </lineage>
</organism>
<reference evidence="1 2" key="1">
    <citation type="submission" date="2023-02" db="EMBL/GenBank/DDBJ databases">
        <title>LHISI_Scaffold_Assembly.</title>
        <authorList>
            <person name="Stuart O.P."/>
            <person name="Cleave R."/>
            <person name="Magrath M.J.L."/>
            <person name="Mikheyev A.S."/>
        </authorList>
    </citation>
    <scope>NUCLEOTIDE SEQUENCE [LARGE SCALE GENOMIC DNA]</scope>
    <source>
        <strain evidence="1">Daus_M_001</strain>
        <tissue evidence="1">Leg muscle</tissue>
    </source>
</reference>
<dbReference type="EMBL" id="JARBHB010000008">
    <property type="protein sequence ID" value="KAJ8876595.1"/>
    <property type="molecule type" value="Genomic_DNA"/>
</dbReference>
<comment type="caution">
    <text evidence="1">The sequence shown here is derived from an EMBL/GenBank/DDBJ whole genome shotgun (WGS) entry which is preliminary data.</text>
</comment>
<accession>A0ABQ9GX46</accession>
<gene>
    <name evidence="1" type="ORF">PR048_021040</name>
</gene>